<comment type="catalytic activity">
    <reaction evidence="4">
        <text>ssDNA + n NTP = ssDNA/pppN(pN)n-1 hybrid + (n-1) diphosphate.</text>
        <dbReference type="EC" id="2.7.7.102"/>
    </reaction>
</comment>
<dbReference type="InterPro" id="IPR003593">
    <property type="entry name" value="AAA+_ATPase"/>
</dbReference>
<evidence type="ECO:0000256" key="7">
    <source>
        <dbReference type="SAM" id="MobiDB-lite"/>
    </source>
</evidence>
<dbReference type="AlphaFoldDB" id="A0A9P6MP44"/>
<dbReference type="GO" id="GO:0005634">
    <property type="term" value="C:nucleus"/>
    <property type="evidence" value="ECO:0007669"/>
    <property type="project" value="TreeGrafter"/>
</dbReference>
<dbReference type="Pfam" id="PF02399">
    <property type="entry name" value="Herpes_ori_bp"/>
    <property type="match status" value="1"/>
</dbReference>
<dbReference type="InterPro" id="IPR044917">
    <property type="entry name" value="PRIMPOL"/>
</dbReference>
<dbReference type="PANTHER" id="PTHR31399">
    <property type="entry name" value="DNA-DIRECTED PRIMASE / POLYMERASE PROTEIN"/>
    <property type="match status" value="1"/>
</dbReference>
<dbReference type="GO" id="GO:0005759">
    <property type="term" value="C:mitochondrial matrix"/>
    <property type="evidence" value="ECO:0007669"/>
    <property type="project" value="TreeGrafter"/>
</dbReference>
<dbReference type="InterPro" id="IPR027417">
    <property type="entry name" value="P-loop_NTPase"/>
</dbReference>
<dbReference type="PROSITE" id="PS51192">
    <property type="entry name" value="HELICASE_ATP_BIND_1"/>
    <property type="match status" value="1"/>
</dbReference>
<comment type="caution">
    <text evidence="9">The sequence shown here is derived from an EMBL/GenBank/DDBJ whole genome shotgun (WGS) entry which is preliminary data.</text>
</comment>
<feature type="domain" description="Helicase ATP-binding" evidence="8">
    <location>
        <begin position="464"/>
        <end position="619"/>
    </location>
</feature>
<proteinExistence type="predicted"/>
<feature type="region of interest" description="Disordered" evidence="7">
    <location>
        <begin position="108"/>
        <end position="129"/>
    </location>
</feature>
<protein>
    <recommendedName>
        <fullName evidence="3">DNA-directed primase/polymerase protein</fullName>
        <ecNumber evidence="5">2.7.7.102</ecNumber>
    </recommendedName>
    <alternativeName>
        <fullName evidence="1">Replication origin-binding protein</fullName>
    </alternativeName>
</protein>
<dbReference type="CDD" id="cd00009">
    <property type="entry name" value="AAA"/>
    <property type="match status" value="1"/>
</dbReference>
<dbReference type="GO" id="GO:0031297">
    <property type="term" value="P:replication fork processing"/>
    <property type="evidence" value="ECO:0007669"/>
    <property type="project" value="TreeGrafter"/>
</dbReference>
<dbReference type="Proteomes" id="UP000703661">
    <property type="component" value="Unassembled WGS sequence"/>
</dbReference>
<dbReference type="EMBL" id="JAAAID010001844">
    <property type="protein sequence ID" value="KAG0008632.1"/>
    <property type="molecule type" value="Genomic_DNA"/>
</dbReference>
<evidence type="ECO:0000313" key="9">
    <source>
        <dbReference type="EMBL" id="KAG0008632.1"/>
    </source>
</evidence>
<reference evidence="9" key="1">
    <citation type="journal article" date="2020" name="Fungal Divers.">
        <title>Resolving the Mortierellaceae phylogeny through synthesis of multi-gene phylogenetics and phylogenomics.</title>
        <authorList>
            <person name="Vandepol N."/>
            <person name="Liber J."/>
            <person name="Desiro A."/>
            <person name="Na H."/>
            <person name="Kennedy M."/>
            <person name="Barry K."/>
            <person name="Grigoriev I.V."/>
            <person name="Miller A.N."/>
            <person name="O'Donnell K."/>
            <person name="Stajich J.E."/>
            <person name="Bonito G."/>
        </authorList>
    </citation>
    <scope>NUCLEOTIDE SEQUENCE</scope>
    <source>
        <strain evidence="9">NRRL 2769</strain>
    </source>
</reference>
<evidence type="ECO:0000256" key="1">
    <source>
        <dbReference type="ARBA" id="ARBA00014069"/>
    </source>
</evidence>
<dbReference type="SUPFAM" id="SSF52540">
    <property type="entry name" value="P-loop containing nucleoside triphosphate hydrolases"/>
    <property type="match status" value="2"/>
</dbReference>
<dbReference type="Gene3D" id="3.40.50.300">
    <property type="entry name" value="P-loop containing nucleotide triphosphate hydrolases"/>
    <property type="match status" value="1"/>
</dbReference>
<gene>
    <name evidence="9" type="ORF">BGZ80_003228</name>
</gene>
<accession>A0A9P6MP44</accession>
<sequence>MSDKPSRNSKKFGSVYFAADKSQALGPQARAHAWADTNSSTFFVMYESGLSPDGKTSFYQFASYKDLPAFLDVYNKLPNRYRCFFEQIREGYPCCEYYDVDWKLDSPPNADADPSASEDGASPSVPSEDTDTIAQLEKRVFDEFLAARNQYAPKYPVTENQCRILTSSTRSKISLHVMIPTYTFENNHRHLRTFLLDFFDDIKDRLDQNGSSLLKYIDTGVYTRSRSIRCLGSSKRKDMSRSFVRAEWHLSSKSASDSEFYITNICPDSIKVVDSVSVNKQSSTCRTIAPSLTNAPVTRGAQANTDSRVSLPQSIVDAVHSLFIEFERRAVQNELIKLEHVGQYNMQYDNNGMIFRLQRDHAGHCVLCKREHECDNGYLKLQITNCEVFLHCYRALDTKGMSIGRLPFESVVGAMTAVASQTPSTVLHADTSYSYRHIMGEETPMDEFLAPPLEPLKFGNGKFEITRKHPPSIMLRGETGLGKTFLMEHIVKANKDCKFITISCKRTLANAHEDRLEGFSNYQDLPTGLIACDKLAIQAESLYRLQLNYYNENVILFLDEISSLLPQMTSKTMGDKRDINNEILCTLIKGATRVICLDADLTNEDVQIIKSLRNDVHVIHNQFRPQEGDQVVMYEKKSLLTSDLIQLLRDHKRVWISCTLSADAAKSLHRNLLLLGFNGKCITGDSDEDEKHYISQNIDTLGELDYFIHTPTICVGIDYSNIDSKFDYVVGFFSTQSGVNVETSRQMMRRVRHVTSKTYLIYVDRATSNLPTTKEAIEDWICNQENIVSGAVRALSGLSFRADYGKGLRLIDSFYSRVYINTAIKNNLSANGFMQRFIEQMVHAGCTIQSAQGDSAKGAQILKLQKEMQEEIEWERCERIANAKPLTREAFEKICDVEGLDPEEKYAVVRYRLMAAYN</sequence>
<keyword evidence="2" id="KW-0235">DNA replication</keyword>
<dbReference type="InterPro" id="IPR003450">
    <property type="entry name" value="Replication_origin-bd"/>
</dbReference>
<evidence type="ECO:0000259" key="8">
    <source>
        <dbReference type="PROSITE" id="PS51192"/>
    </source>
</evidence>
<keyword evidence="10" id="KW-1185">Reference proteome</keyword>
<evidence type="ECO:0000256" key="6">
    <source>
        <dbReference type="ARBA" id="ARBA00047303"/>
    </source>
</evidence>
<dbReference type="GO" id="GO:0003688">
    <property type="term" value="F:DNA replication origin binding"/>
    <property type="evidence" value="ECO:0007669"/>
    <property type="project" value="InterPro"/>
</dbReference>
<name>A0A9P6MP44_9FUNG</name>
<organism evidence="9 10">
    <name type="scientific">Entomortierella chlamydospora</name>
    <dbReference type="NCBI Taxonomy" id="101097"/>
    <lineage>
        <taxon>Eukaryota</taxon>
        <taxon>Fungi</taxon>
        <taxon>Fungi incertae sedis</taxon>
        <taxon>Mucoromycota</taxon>
        <taxon>Mortierellomycotina</taxon>
        <taxon>Mortierellomycetes</taxon>
        <taxon>Mortierellales</taxon>
        <taxon>Mortierellaceae</taxon>
        <taxon>Entomortierella</taxon>
    </lineage>
</organism>
<dbReference type="PANTHER" id="PTHR31399:SF0">
    <property type="entry name" value="DNA-DIRECTED PRIMASE_POLYMERASE PROTEIN"/>
    <property type="match status" value="1"/>
</dbReference>
<evidence type="ECO:0000256" key="3">
    <source>
        <dbReference type="ARBA" id="ARBA00026139"/>
    </source>
</evidence>
<dbReference type="SMART" id="SM00382">
    <property type="entry name" value="AAA"/>
    <property type="match status" value="1"/>
</dbReference>
<dbReference type="GO" id="GO:0003887">
    <property type="term" value="F:DNA-directed DNA polymerase activity"/>
    <property type="evidence" value="ECO:0007669"/>
    <property type="project" value="UniProtKB-EC"/>
</dbReference>
<evidence type="ECO:0000256" key="5">
    <source>
        <dbReference type="ARBA" id="ARBA00044768"/>
    </source>
</evidence>
<evidence type="ECO:0000313" key="10">
    <source>
        <dbReference type="Proteomes" id="UP000703661"/>
    </source>
</evidence>
<comment type="catalytic activity">
    <reaction evidence="6">
        <text>DNA(n) + a 2'-deoxyribonucleoside 5'-triphosphate = DNA(n+1) + diphosphate</text>
        <dbReference type="Rhea" id="RHEA:22508"/>
        <dbReference type="Rhea" id="RHEA-COMP:17339"/>
        <dbReference type="Rhea" id="RHEA-COMP:17340"/>
        <dbReference type="ChEBI" id="CHEBI:33019"/>
        <dbReference type="ChEBI" id="CHEBI:61560"/>
        <dbReference type="ChEBI" id="CHEBI:173112"/>
        <dbReference type="EC" id="2.7.7.7"/>
    </reaction>
    <physiologicalReaction direction="left-to-right" evidence="6">
        <dbReference type="Rhea" id="RHEA:22509"/>
    </physiologicalReaction>
</comment>
<dbReference type="EC" id="2.7.7.102" evidence="5"/>
<dbReference type="GO" id="GO:0005524">
    <property type="term" value="F:ATP binding"/>
    <property type="evidence" value="ECO:0007669"/>
    <property type="project" value="InterPro"/>
</dbReference>
<evidence type="ECO:0000256" key="2">
    <source>
        <dbReference type="ARBA" id="ARBA00022705"/>
    </source>
</evidence>
<dbReference type="GO" id="GO:0006264">
    <property type="term" value="P:mitochondrial DNA replication"/>
    <property type="evidence" value="ECO:0007669"/>
    <property type="project" value="TreeGrafter"/>
</dbReference>
<evidence type="ECO:0000256" key="4">
    <source>
        <dbReference type="ARBA" id="ARBA00044677"/>
    </source>
</evidence>
<dbReference type="GO" id="GO:0042276">
    <property type="term" value="P:error-prone translesion synthesis"/>
    <property type="evidence" value="ECO:0007669"/>
    <property type="project" value="InterPro"/>
</dbReference>
<dbReference type="InterPro" id="IPR014001">
    <property type="entry name" value="Helicase_ATP-bd"/>
</dbReference>
<dbReference type="GO" id="GO:0003682">
    <property type="term" value="F:chromatin binding"/>
    <property type="evidence" value="ECO:0007669"/>
    <property type="project" value="TreeGrafter"/>
</dbReference>
<dbReference type="GO" id="GO:0009411">
    <property type="term" value="P:response to UV"/>
    <property type="evidence" value="ECO:0007669"/>
    <property type="project" value="TreeGrafter"/>
</dbReference>